<comment type="caution">
    <text evidence="1">The sequence shown here is derived from an EMBL/GenBank/DDBJ whole genome shotgun (WGS) entry which is preliminary data.</text>
</comment>
<protein>
    <submittedName>
        <fullName evidence="1">Uncharacterized protein</fullName>
    </submittedName>
</protein>
<dbReference type="AlphaFoldDB" id="A0A7D9DNE3"/>
<evidence type="ECO:0000313" key="1">
    <source>
        <dbReference type="EMBL" id="CAB3989509.1"/>
    </source>
</evidence>
<organism evidence="1 2">
    <name type="scientific">Paramuricea clavata</name>
    <name type="common">Red gorgonian</name>
    <name type="synonym">Violescent sea-whip</name>
    <dbReference type="NCBI Taxonomy" id="317549"/>
    <lineage>
        <taxon>Eukaryota</taxon>
        <taxon>Metazoa</taxon>
        <taxon>Cnidaria</taxon>
        <taxon>Anthozoa</taxon>
        <taxon>Octocorallia</taxon>
        <taxon>Malacalcyonacea</taxon>
        <taxon>Plexauridae</taxon>
        <taxon>Paramuricea</taxon>
    </lineage>
</organism>
<sequence>MCPTNLWCKYNNDPENYKHKHGLADAIVELLEPIYDELSDPSLLVKCLHGKTQNNNECLNKLIWDRCGKEVFVGNQTIEDATYCAVAQFNDGNVSIMKHFDKLGITPGRFTSSGVAVANVKRIYWSDKKSSDGAKK</sequence>
<dbReference type="EMBL" id="CACRXK020001500">
    <property type="protein sequence ID" value="CAB3989509.1"/>
    <property type="molecule type" value="Genomic_DNA"/>
</dbReference>
<gene>
    <name evidence="1" type="ORF">PACLA_8A068935</name>
</gene>
<name>A0A7D9DNE3_PARCT</name>
<dbReference type="Proteomes" id="UP001152795">
    <property type="component" value="Unassembled WGS sequence"/>
</dbReference>
<accession>A0A7D9DNE3</accession>
<proteinExistence type="predicted"/>
<keyword evidence="2" id="KW-1185">Reference proteome</keyword>
<dbReference type="OrthoDB" id="10059293at2759"/>
<evidence type="ECO:0000313" key="2">
    <source>
        <dbReference type="Proteomes" id="UP001152795"/>
    </source>
</evidence>
<reference evidence="1" key="1">
    <citation type="submission" date="2020-04" db="EMBL/GenBank/DDBJ databases">
        <authorList>
            <person name="Alioto T."/>
            <person name="Alioto T."/>
            <person name="Gomez Garrido J."/>
        </authorList>
    </citation>
    <scope>NUCLEOTIDE SEQUENCE</scope>
    <source>
        <strain evidence="1">A484AB</strain>
    </source>
</reference>